<dbReference type="Proteomes" id="UP000314294">
    <property type="component" value="Unassembled WGS sequence"/>
</dbReference>
<name>A0A4Z2GUJ1_9TELE</name>
<feature type="region of interest" description="Disordered" evidence="1">
    <location>
        <begin position="1"/>
        <end position="30"/>
    </location>
</feature>
<feature type="compositionally biased region" description="Basic and acidic residues" evidence="1">
    <location>
        <begin position="123"/>
        <end position="140"/>
    </location>
</feature>
<accession>A0A4Z2GUJ1</accession>
<feature type="region of interest" description="Disordered" evidence="1">
    <location>
        <begin position="101"/>
        <end position="187"/>
    </location>
</feature>
<evidence type="ECO:0000313" key="2">
    <source>
        <dbReference type="EMBL" id="TNN57268.1"/>
    </source>
</evidence>
<sequence>MTSSSPHSHAKYQKSGCGEARHRQTGGGMGRAVLSRRDLLLHCPGFLPLLRRIQPGSHVGQPLRTSQRLVLLRRPARLEFITRLDRSRPQELHGFWNNFGETRGEGLREEDGDEGSGELSEESQFRLEDARAGDGERRMTEGLSLSSVRGGFSGRGEMTSPAAGGRGAVQGLDGGAGGAGGAGARWAETEAQRPALARFGTERSGRCPSLGAARGRGGITASLRQAASGLLSLCIYKMIQKSAAAVETRVNPVPSPGYALFSHAQISSHGVNIKDNAATTAPEPHFFQCGENHLSFTHATAINGRKQNSHEAVSRCRTATDRVARAAVRDEGT</sequence>
<reference evidence="2 3" key="1">
    <citation type="submission" date="2019-03" db="EMBL/GenBank/DDBJ databases">
        <title>First draft genome of Liparis tanakae, snailfish: a comprehensive survey of snailfish specific genes.</title>
        <authorList>
            <person name="Kim W."/>
            <person name="Song I."/>
            <person name="Jeong J.-H."/>
            <person name="Kim D."/>
            <person name="Kim S."/>
            <person name="Ryu S."/>
            <person name="Song J.Y."/>
            <person name="Lee S.K."/>
        </authorList>
    </citation>
    <scope>NUCLEOTIDE SEQUENCE [LARGE SCALE GENOMIC DNA]</scope>
    <source>
        <tissue evidence="2">Muscle</tissue>
    </source>
</reference>
<keyword evidence="3" id="KW-1185">Reference proteome</keyword>
<dbReference type="EMBL" id="SRLO01000409">
    <property type="protein sequence ID" value="TNN57268.1"/>
    <property type="molecule type" value="Genomic_DNA"/>
</dbReference>
<organism evidence="2 3">
    <name type="scientific">Liparis tanakae</name>
    <name type="common">Tanaka's snailfish</name>
    <dbReference type="NCBI Taxonomy" id="230148"/>
    <lineage>
        <taxon>Eukaryota</taxon>
        <taxon>Metazoa</taxon>
        <taxon>Chordata</taxon>
        <taxon>Craniata</taxon>
        <taxon>Vertebrata</taxon>
        <taxon>Euteleostomi</taxon>
        <taxon>Actinopterygii</taxon>
        <taxon>Neopterygii</taxon>
        <taxon>Teleostei</taxon>
        <taxon>Neoteleostei</taxon>
        <taxon>Acanthomorphata</taxon>
        <taxon>Eupercaria</taxon>
        <taxon>Perciformes</taxon>
        <taxon>Cottioidei</taxon>
        <taxon>Cottales</taxon>
        <taxon>Liparidae</taxon>
        <taxon>Liparis</taxon>
    </lineage>
</organism>
<feature type="compositionally biased region" description="Gly residues" evidence="1">
    <location>
        <begin position="164"/>
        <end position="183"/>
    </location>
</feature>
<protein>
    <submittedName>
        <fullName evidence="2">Uncharacterized protein</fullName>
    </submittedName>
</protein>
<proteinExistence type="predicted"/>
<evidence type="ECO:0000256" key="1">
    <source>
        <dbReference type="SAM" id="MobiDB-lite"/>
    </source>
</evidence>
<comment type="caution">
    <text evidence="2">The sequence shown here is derived from an EMBL/GenBank/DDBJ whole genome shotgun (WGS) entry which is preliminary data.</text>
</comment>
<dbReference type="AlphaFoldDB" id="A0A4Z2GUJ1"/>
<evidence type="ECO:0000313" key="3">
    <source>
        <dbReference type="Proteomes" id="UP000314294"/>
    </source>
</evidence>
<gene>
    <name evidence="2" type="ORF">EYF80_032527</name>
</gene>
<feature type="compositionally biased region" description="Acidic residues" evidence="1">
    <location>
        <begin position="110"/>
        <end position="121"/>
    </location>
</feature>